<evidence type="ECO:0000256" key="1">
    <source>
        <dbReference type="ARBA" id="ARBA00022574"/>
    </source>
</evidence>
<dbReference type="OMA" id="WDRRQPN"/>
<dbReference type="GO" id="GO:0005669">
    <property type="term" value="C:transcription factor TFIID complex"/>
    <property type="evidence" value="ECO:0007669"/>
    <property type="project" value="TreeGrafter"/>
</dbReference>
<evidence type="ECO:0000313" key="6">
    <source>
        <dbReference type="EMBL" id="KXS13565.1"/>
    </source>
</evidence>
<dbReference type="GO" id="GO:0016251">
    <property type="term" value="F:RNA polymerase II general transcription initiation factor activity"/>
    <property type="evidence" value="ECO:0007669"/>
    <property type="project" value="TreeGrafter"/>
</dbReference>
<dbReference type="AlphaFoldDB" id="A0A139AAS0"/>
<keyword evidence="7" id="KW-1185">Reference proteome</keyword>
<feature type="region of interest" description="Disordered" evidence="4">
    <location>
        <begin position="1"/>
        <end position="40"/>
    </location>
</feature>
<feature type="compositionally biased region" description="Acidic residues" evidence="4">
    <location>
        <begin position="30"/>
        <end position="40"/>
    </location>
</feature>
<evidence type="ECO:0000256" key="2">
    <source>
        <dbReference type="ARBA" id="ARBA00022737"/>
    </source>
</evidence>
<dbReference type="PROSITE" id="PS50294">
    <property type="entry name" value="WD_REPEATS_REGION"/>
    <property type="match status" value="1"/>
</dbReference>
<dbReference type="GO" id="GO:1900237">
    <property type="term" value="P:positive regulation of induction of conjugation with cellular fusion"/>
    <property type="evidence" value="ECO:0007669"/>
    <property type="project" value="EnsemblFungi"/>
</dbReference>
<accession>A0A139AAS0</accession>
<keyword evidence="1 3" id="KW-0853">WD repeat</keyword>
<protein>
    <submittedName>
        <fullName evidence="6">WD40 repeat-like protein</fullName>
    </submittedName>
</protein>
<keyword evidence="2" id="KW-0677">Repeat</keyword>
<organism evidence="6 7">
    <name type="scientific">Gonapodya prolifera (strain JEL478)</name>
    <name type="common">Monoblepharis prolifera</name>
    <dbReference type="NCBI Taxonomy" id="1344416"/>
    <lineage>
        <taxon>Eukaryota</taxon>
        <taxon>Fungi</taxon>
        <taxon>Fungi incertae sedis</taxon>
        <taxon>Chytridiomycota</taxon>
        <taxon>Chytridiomycota incertae sedis</taxon>
        <taxon>Monoblepharidomycetes</taxon>
        <taxon>Monoblepharidales</taxon>
        <taxon>Gonapodyaceae</taxon>
        <taxon>Gonapodya</taxon>
    </lineage>
</organism>
<dbReference type="STRING" id="1344416.A0A139AAS0"/>
<evidence type="ECO:0000259" key="5">
    <source>
        <dbReference type="Pfam" id="PF23798"/>
    </source>
</evidence>
<dbReference type="InterPro" id="IPR057544">
    <property type="entry name" value="Beta-prop_SPT8"/>
</dbReference>
<dbReference type="SMART" id="SM00320">
    <property type="entry name" value="WD40"/>
    <property type="match status" value="7"/>
</dbReference>
<sequence>MESGGHAEAKMDSEPTVATGDTAESRDTNDGEMELDLDDEAEREIDGYIMQDKPDPTDTTVTHDCRAYEFYPQVAAIHPSDVHSLAATRNMKWLFTASHDGEIRMFDYFASMNGRNPLPQNQRTGFSDPVTKAGVLWSTWPLEEQVNPGETSDPLSHPIKISPCYAIDVHSEAHYLLAGCASGAVNVYSVRHDEGACQYVLRGHKAPVACIKIAPGETTCFTGSWDKTLYSWDLNTGNALSSFSPHTSYLTSLSFQPGATTPRLLSTTADGLMYLWDTRATSAEPSSPAEGPNPRGLVRRFAVPEKTPPWCMSACWSPDGGKVYVGRRGGTVDEFDVAEGTRVRAIEMPRGSGRVTAVEAMGNGRQILCASQDNIRLYDLYDDDNPSSPAPYVAPASEPDPLLNPPKVPFIIVPGHRGGAPVSKLLLDSANRYMVTATGNRGWDGMGVGGGMVVMYEVDQSKR</sequence>
<dbReference type="InterPro" id="IPR036322">
    <property type="entry name" value="WD40_repeat_dom_sf"/>
</dbReference>
<evidence type="ECO:0000256" key="4">
    <source>
        <dbReference type="SAM" id="MobiDB-lite"/>
    </source>
</evidence>
<feature type="repeat" description="WD" evidence="3">
    <location>
        <begin position="243"/>
        <end position="286"/>
    </location>
</feature>
<feature type="domain" description="Transcription factor spt8 beta-propeller" evidence="5">
    <location>
        <begin position="68"/>
        <end position="261"/>
    </location>
</feature>
<evidence type="ECO:0000313" key="7">
    <source>
        <dbReference type="Proteomes" id="UP000070544"/>
    </source>
</evidence>
<dbReference type="Gene3D" id="2.130.10.10">
    <property type="entry name" value="YVTN repeat-like/Quinoprotein amine dehydrogenase"/>
    <property type="match status" value="2"/>
</dbReference>
<feature type="repeat" description="WD" evidence="3">
    <location>
        <begin position="201"/>
        <end position="242"/>
    </location>
</feature>
<gene>
    <name evidence="6" type="ORF">M427DRAFT_71337</name>
</gene>
<feature type="domain" description="Transcription factor spt8 beta-propeller" evidence="5">
    <location>
        <begin position="297"/>
        <end position="459"/>
    </location>
</feature>
<name>A0A139AAS0_GONPJ</name>
<reference evidence="6 7" key="1">
    <citation type="journal article" date="2015" name="Genome Biol. Evol.">
        <title>Phylogenomic analyses indicate that early fungi evolved digesting cell walls of algal ancestors of land plants.</title>
        <authorList>
            <person name="Chang Y."/>
            <person name="Wang S."/>
            <person name="Sekimoto S."/>
            <person name="Aerts A.L."/>
            <person name="Choi C."/>
            <person name="Clum A."/>
            <person name="LaButti K.M."/>
            <person name="Lindquist E.A."/>
            <person name="Yee Ngan C."/>
            <person name="Ohm R.A."/>
            <person name="Salamov A.A."/>
            <person name="Grigoriev I.V."/>
            <person name="Spatafora J.W."/>
            <person name="Berbee M.L."/>
        </authorList>
    </citation>
    <scope>NUCLEOTIDE SEQUENCE [LARGE SCALE GENOMIC DNA]</scope>
    <source>
        <strain evidence="6 7">JEL478</strain>
    </source>
</reference>
<dbReference type="GO" id="GO:0000124">
    <property type="term" value="C:SAGA complex"/>
    <property type="evidence" value="ECO:0007669"/>
    <property type="project" value="EnsemblFungi"/>
</dbReference>
<dbReference type="SUPFAM" id="SSF50978">
    <property type="entry name" value="WD40 repeat-like"/>
    <property type="match status" value="1"/>
</dbReference>
<dbReference type="EMBL" id="KQ965777">
    <property type="protein sequence ID" value="KXS13565.1"/>
    <property type="molecule type" value="Genomic_DNA"/>
</dbReference>
<dbReference type="Proteomes" id="UP000070544">
    <property type="component" value="Unassembled WGS sequence"/>
</dbReference>
<proteinExistence type="predicted"/>
<dbReference type="PANTHER" id="PTHR19879:SF1">
    <property type="entry name" value="CANNONBALL-RELATED"/>
    <property type="match status" value="1"/>
</dbReference>
<dbReference type="InterPro" id="IPR001680">
    <property type="entry name" value="WD40_rpt"/>
</dbReference>
<dbReference type="InterPro" id="IPR019775">
    <property type="entry name" value="WD40_repeat_CS"/>
</dbReference>
<dbReference type="InterPro" id="IPR015943">
    <property type="entry name" value="WD40/YVTN_repeat-like_dom_sf"/>
</dbReference>
<dbReference type="OrthoDB" id="10260946at2759"/>
<dbReference type="PANTHER" id="PTHR19879">
    <property type="entry name" value="TRANSCRIPTION INITIATION FACTOR TFIID"/>
    <property type="match status" value="1"/>
</dbReference>
<dbReference type="GO" id="GO:0006367">
    <property type="term" value="P:transcription initiation at RNA polymerase II promoter"/>
    <property type="evidence" value="ECO:0007669"/>
    <property type="project" value="TreeGrafter"/>
</dbReference>
<dbReference type="PROSITE" id="PS50082">
    <property type="entry name" value="WD_REPEATS_2"/>
    <property type="match status" value="2"/>
</dbReference>
<feature type="compositionally biased region" description="Basic and acidic residues" evidence="4">
    <location>
        <begin position="1"/>
        <end position="13"/>
    </location>
</feature>
<dbReference type="Pfam" id="PF23798">
    <property type="entry name" value="Beta-prop_SPT8"/>
    <property type="match status" value="2"/>
</dbReference>
<evidence type="ECO:0000256" key="3">
    <source>
        <dbReference type="PROSITE-ProRule" id="PRU00221"/>
    </source>
</evidence>
<dbReference type="PROSITE" id="PS00678">
    <property type="entry name" value="WD_REPEATS_1"/>
    <property type="match status" value="2"/>
</dbReference>